<dbReference type="Pfam" id="PF01636">
    <property type="entry name" value="APH"/>
    <property type="match status" value="1"/>
</dbReference>
<keyword evidence="3" id="KW-1185">Reference proteome</keyword>
<feature type="domain" description="Aminoglycoside phosphotransferase" evidence="1">
    <location>
        <begin position="33"/>
        <end position="212"/>
    </location>
</feature>
<dbReference type="InterPro" id="IPR002575">
    <property type="entry name" value="Aminoglycoside_PTrfase"/>
</dbReference>
<dbReference type="InterPro" id="IPR011009">
    <property type="entry name" value="Kinase-like_dom_sf"/>
</dbReference>
<dbReference type="Proteomes" id="UP000295008">
    <property type="component" value="Unassembled WGS sequence"/>
</dbReference>
<dbReference type="Gene3D" id="3.90.1200.10">
    <property type="match status" value="1"/>
</dbReference>
<protein>
    <submittedName>
        <fullName evidence="2">CotS family spore coat protein</fullName>
    </submittedName>
</protein>
<name>A0A4R1QZ65_HYDET</name>
<dbReference type="InterPro" id="IPR047175">
    <property type="entry name" value="CotS-like"/>
</dbReference>
<evidence type="ECO:0000259" key="1">
    <source>
        <dbReference type="Pfam" id="PF01636"/>
    </source>
</evidence>
<reference evidence="2 3" key="1">
    <citation type="submission" date="2019-03" db="EMBL/GenBank/DDBJ databases">
        <title>Genomic Encyclopedia of Type Strains, Phase IV (KMG-IV): sequencing the most valuable type-strain genomes for metagenomic binning, comparative biology and taxonomic classification.</title>
        <authorList>
            <person name="Goeker M."/>
        </authorList>
    </citation>
    <scope>NUCLEOTIDE SEQUENCE [LARGE SCALE GENOMIC DNA]</scope>
    <source>
        <strain evidence="2 3">LX-B</strain>
    </source>
</reference>
<gene>
    <name evidence="2" type="ORF">EDC14_10436</name>
</gene>
<sequence length="301" mass="36627">MYQRRGVYLLREVTPHKVLKQLKVGAQQALLIGKLLRQSRVCPVLPQIFESNSGKPYHWFRGSRYILIEFLEGREADYFNLEDLQAAIQAMKELHCFGKELIAQNPRIWSPIKINLLKTWQRRLAEMETCREIAIRQKTGWSQQYLQLWHHHGTLAHQAIHELLQWRGKEIDTICYHDWAFHNLIIKEAKARLFDFDYMVVDHPVHDKCNLIARYLRLFQWSLDSTLRILWNFDHYYPWSSEELRLLFVMLTFPYDYWILGRQYFIEKQPWSMRYYQEQWMRKIGCFKKKQLVFDLLNKLM</sequence>
<dbReference type="AlphaFoldDB" id="A0A4R1QZ65"/>
<accession>A0A4R1QZ65</accession>
<keyword evidence="2" id="KW-0946">Virion</keyword>
<evidence type="ECO:0000313" key="3">
    <source>
        <dbReference type="Proteomes" id="UP000295008"/>
    </source>
</evidence>
<comment type="caution">
    <text evidence="2">The sequence shown here is derived from an EMBL/GenBank/DDBJ whole genome shotgun (WGS) entry which is preliminary data.</text>
</comment>
<dbReference type="PANTHER" id="PTHR39179">
    <property type="entry name" value="SPORE COAT PROTEIN I"/>
    <property type="match status" value="1"/>
</dbReference>
<proteinExistence type="predicted"/>
<evidence type="ECO:0000313" key="2">
    <source>
        <dbReference type="EMBL" id="TCL58270.1"/>
    </source>
</evidence>
<organism evidence="2 3">
    <name type="scientific">Hydrogenispora ethanolica</name>
    <dbReference type="NCBI Taxonomy" id="1082276"/>
    <lineage>
        <taxon>Bacteria</taxon>
        <taxon>Bacillati</taxon>
        <taxon>Bacillota</taxon>
        <taxon>Hydrogenispora</taxon>
    </lineage>
</organism>
<dbReference type="GO" id="GO:0042601">
    <property type="term" value="C:endospore-forming forespore"/>
    <property type="evidence" value="ECO:0007669"/>
    <property type="project" value="TreeGrafter"/>
</dbReference>
<dbReference type="SUPFAM" id="SSF56112">
    <property type="entry name" value="Protein kinase-like (PK-like)"/>
    <property type="match status" value="1"/>
</dbReference>
<keyword evidence="2" id="KW-0167">Capsid protein</keyword>
<dbReference type="PANTHER" id="PTHR39179:SF1">
    <property type="entry name" value="SPORE COAT PROTEIN I"/>
    <property type="match status" value="1"/>
</dbReference>
<dbReference type="EMBL" id="SLUN01000043">
    <property type="protein sequence ID" value="TCL58270.1"/>
    <property type="molecule type" value="Genomic_DNA"/>
</dbReference>